<gene>
    <name evidence="8" type="ORF">CCHR01_03624</name>
</gene>
<feature type="transmembrane region" description="Helical" evidence="6">
    <location>
        <begin position="495"/>
        <end position="515"/>
    </location>
</feature>
<accession>A0AAD9ASI3</accession>
<protein>
    <submittedName>
        <fullName evidence="8">Efflux pump antibiotic resistance</fullName>
    </submittedName>
</protein>
<sequence length="544" mass="58574">MIPGLCQAMQSTTILPRVSQDQDTKDASRDVEASVIDRVATATSQVPPVERATFEIDTAPQPSKPSQIVITCLVILCNLTQFISMFSTVAGGFQFSAELGREFGPGQANWMGAAYSLTQSAFVLISGRLGAIYGHQNMLFLGGGIIVVFSLGNAFCKTYESFVAMRAMTGIGGGIIMPNAVAVLTIMIPPGQSRNITLAAFAASPPCGALVGALLAGVFLEYTEWKWFFIVIAILGTVMFGSLFLVLPHDEPVDKGGSIDYLGIVFSLGGLLLFNFAWNQSPSIGWDSPSVISTIIVSLLLFIAFMVWESKFAKEPIMPLTVFAAPTFTALIFVALLTYMSVGISLWYMVAWQQLLRNWTVLHVAIGWIPYAVGASMSVGLAAWLIPRIEAQSIMAIGILASIVSCLLLATMPEQQIYWAQTFPSILIGSLCPDFVYVAAQIIASNSVGKREQGVAGSLIGTLNLYGNSLGLGFAGTIESQLIKNGASHVTSFRAALYFAMALSAAALVLDFGFIRMPKDDRKGWEQDNSRRDEDLQDPESLDN</sequence>
<keyword evidence="4 6" id="KW-0472">Membrane</keyword>
<feature type="transmembrane region" description="Helical" evidence="6">
    <location>
        <begin position="290"/>
        <end position="308"/>
    </location>
</feature>
<proteinExistence type="predicted"/>
<dbReference type="Gene3D" id="1.20.1250.20">
    <property type="entry name" value="MFS general substrate transporter like domains"/>
    <property type="match status" value="1"/>
</dbReference>
<feature type="transmembrane region" description="Helical" evidence="6">
    <location>
        <begin position="138"/>
        <end position="155"/>
    </location>
</feature>
<dbReference type="InterPro" id="IPR036259">
    <property type="entry name" value="MFS_trans_sf"/>
</dbReference>
<keyword evidence="3 6" id="KW-1133">Transmembrane helix</keyword>
<feature type="transmembrane region" description="Helical" evidence="6">
    <location>
        <begin position="225"/>
        <end position="247"/>
    </location>
</feature>
<organism evidence="8 9">
    <name type="scientific">Colletotrichum chrysophilum</name>
    <dbReference type="NCBI Taxonomy" id="1836956"/>
    <lineage>
        <taxon>Eukaryota</taxon>
        <taxon>Fungi</taxon>
        <taxon>Dikarya</taxon>
        <taxon>Ascomycota</taxon>
        <taxon>Pezizomycotina</taxon>
        <taxon>Sordariomycetes</taxon>
        <taxon>Hypocreomycetidae</taxon>
        <taxon>Glomerellales</taxon>
        <taxon>Glomerellaceae</taxon>
        <taxon>Colletotrichum</taxon>
        <taxon>Colletotrichum gloeosporioides species complex</taxon>
    </lineage>
</organism>
<feature type="compositionally biased region" description="Basic and acidic residues" evidence="5">
    <location>
        <begin position="520"/>
        <end position="534"/>
    </location>
</feature>
<evidence type="ECO:0000313" key="9">
    <source>
        <dbReference type="Proteomes" id="UP001243330"/>
    </source>
</evidence>
<evidence type="ECO:0000256" key="1">
    <source>
        <dbReference type="ARBA" id="ARBA00004141"/>
    </source>
</evidence>
<dbReference type="PROSITE" id="PS50850">
    <property type="entry name" value="MFS"/>
    <property type="match status" value="1"/>
</dbReference>
<dbReference type="AlphaFoldDB" id="A0AAD9ASI3"/>
<feature type="transmembrane region" description="Helical" evidence="6">
    <location>
        <begin position="418"/>
        <end position="443"/>
    </location>
</feature>
<dbReference type="PANTHER" id="PTHR42718:SF41">
    <property type="entry name" value="MFS TRANSPORTER OF UNKOWN SPECIFICITY (AFU_ORTHOLOGUE AFUA_5G09940)-RELATED"/>
    <property type="match status" value="1"/>
</dbReference>
<reference evidence="8" key="1">
    <citation type="submission" date="2023-01" db="EMBL/GenBank/DDBJ databases">
        <title>Colletotrichum chrysophilum M932 genome sequence.</title>
        <authorList>
            <person name="Baroncelli R."/>
        </authorList>
    </citation>
    <scope>NUCLEOTIDE SEQUENCE</scope>
    <source>
        <strain evidence="8">M932</strain>
    </source>
</reference>
<evidence type="ECO:0000256" key="5">
    <source>
        <dbReference type="SAM" id="MobiDB-lite"/>
    </source>
</evidence>
<dbReference type="Gene3D" id="1.20.1720.10">
    <property type="entry name" value="Multidrug resistance protein D"/>
    <property type="match status" value="1"/>
</dbReference>
<feature type="transmembrane region" description="Helical" evidence="6">
    <location>
        <begin position="68"/>
        <end position="90"/>
    </location>
</feature>
<evidence type="ECO:0000313" key="8">
    <source>
        <dbReference type="EMBL" id="KAK1853746.1"/>
    </source>
</evidence>
<dbReference type="PANTHER" id="PTHR42718">
    <property type="entry name" value="MAJOR FACILITATOR SUPERFAMILY MULTIDRUG TRANSPORTER MFSC"/>
    <property type="match status" value="1"/>
</dbReference>
<dbReference type="GO" id="GO:0022857">
    <property type="term" value="F:transmembrane transporter activity"/>
    <property type="evidence" value="ECO:0007669"/>
    <property type="project" value="InterPro"/>
</dbReference>
<dbReference type="Proteomes" id="UP001243330">
    <property type="component" value="Unassembled WGS sequence"/>
</dbReference>
<feature type="transmembrane region" description="Helical" evidence="6">
    <location>
        <begin position="198"/>
        <end position="219"/>
    </location>
</feature>
<evidence type="ECO:0000256" key="3">
    <source>
        <dbReference type="ARBA" id="ARBA00022989"/>
    </source>
</evidence>
<keyword evidence="2 6" id="KW-0812">Transmembrane</keyword>
<keyword evidence="9" id="KW-1185">Reference proteome</keyword>
<comment type="caution">
    <text evidence="8">The sequence shown here is derived from an EMBL/GenBank/DDBJ whole genome shotgun (WGS) entry which is preliminary data.</text>
</comment>
<comment type="subcellular location">
    <subcellularLocation>
        <location evidence="1">Membrane</location>
        <topology evidence="1">Multi-pass membrane protein</topology>
    </subcellularLocation>
</comment>
<dbReference type="EMBL" id="JAQOWY010000049">
    <property type="protein sequence ID" value="KAK1853746.1"/>
    <property type="molecule type" value="Genomic_DNA"/>
</dbReference>
<dbReference type="GO" id="GO:0016020">
    <property type="term" value="C:membrane"/>
    <property type="evidence" value="ECO:0007669"/>
    <property type="project" value="UniProtKB-SubCell"/>
</dbReference>
<dbReference type="InterPro" id="IPR020846">
    <property type="entry name" value="MFS_dom"/>
</dbReference>
<feature type="transmembrane region" description="Helical" evidence="6">
    <location>
        <begin position="368"/>
        <end position="386"/>
    </location>
</feature>
<feature type="domain" description="Major facilitator superfamily (MFS) profile" evidence="7">
    <location>
        <begin position="70"/>
        <end position="519"/>
    </location>
</feature>
<evidence type="ECO:0000256" key="6">
    <source>
        <dbReference type="SAM" id="Phobius"/>
    </source>
</evidence>
<evidence type="ECO:0000256" key="2">
    <source>
        <dbReference type="ARBA" id="ARBA00022692"/>
    </source>
</evidence>
<evidence type="ECO:0000259" key="7">
    <source>
        <dbReference type="PROSITE" id="PS50850"/>
    </source>
</evidence>
<dbReference type="Pfam" id="PF07690">
    <property type="entry name" value="MFS_1"/>
    <property type="match status" value="1"/>
</dbReference>
<dbReference type="SUPFAM" id="SSF103473">
    <property type="entry name" value="MFS general substrate transporter"/>
    <property type="match status" value="2"/>
</dbReference>
<feature type="transmembrane region" description="Helical" evidence="6">
    <location>
        <begin position="259"/>
        <end position="278"/>
    </location>
</feature>
<feature type="compositionally biased region" description="Acidic residues" evidence="5">
    <location>
        <begin position="535"/>
        <end position="544"/>
    </location>
</feature>
<dbReference type="InterPro" id="IPR011701">
    <property type="entry name" value="MFS"/>
</dbReference>
<feature type="transmembrane region" description="Helical" evidence="6">
    <location>
        <begin position="455"/>
        <end position="475"/>
    </location>
</feature>
<evidence type="ECO:0000256" key="4">
    <source>
        <dbReference type="ARBA" id="ARBA00023136"/>
    </source>
</evidence>
<feature type="transmembrane region" description="Helical" evidence="6">
    <location>
        <begin position="320"/>
        <end position="348"/>
    </location>
</feature>
<feature type="transmembrane region" description="Helical" evidence="6">
    <location>
        <begin position="167"/>
        <end position="186"/>
    </location>
</feature>
<feature type="transmembrane region" description="Helical" evidence="6">
    <location>
        <begin position="393"/>
        <end position="412"/>
    </location>
</feature>
<name>A0AAD9ASI3_9PEZI</name>
<feature type="region of interest" description="Disordered" evidence="5">
    <location>
        <begin position="520"/>
        <end position="544"/>
    </location>
</feature>